<dbReference type="CDD" id="cd00279">
    <property type="entry name" value="YlxR"/>
    <property type="match status" value="1"/>
</dbReference>
<dbReference type="InterPro" id="IPR029064">
    <property type="entry name" value="Ribosomal_eL30-like_sf"/>
</dbReference>
<proteinExistence type="predicted"/>
<feature type="domain" description="YlxR" evidence="1">
    <location>
        <begin position="4"/>
        <end position="78"/>
    </location>
</feature>
<gene>
    <name evidence="2" type="ORF">NS226_00490</name>
</gene>
<dbReference type="GO" id="GO:0003677">
    <property type="term" value="F:DNA binding"/>
    <property type="evidence" value="ECO:0007669"/>
    <property type="project" value="UniProtKB-KW"/>
</dbReference>
<dbReference type="Pfam" id="PF04296">
    <property type="entry name" value="YlxR"/>
    <property type="match status" value="1"/>
</dbReference>
<dbReference type="STRING" id="401562.NS365_19790"/>
<keyword evidence="2" id="KW-0238">DNA-binding</keyword>
<dbReference type="EMBL" id="LDPZ01000001">
    <property type="protein sequence ID" value="KTQ98743.1"/>
    <property type="molecule type" value="Genomic_DNA"/>
</dbReference>
<name>A0A147DB40_9HYPH</name>
<dbReference type="NCBIfam" id="NF006622">
    <property type="entry name" value="PRK09190.1"/>
    <property type="match status" value="1"/>
</dbReference>
<dbReference type="InterPro" id="IPR007393">
    <property type="entry name" value="YlxR_dom"/>
</dbReference>
<dbReference type="PATRIC" id="fig|401562.3.peg.108"/>
<reference evidence="2 3" key="1">
    <citation type="journal article" date="2016" name="Front. Microbiol.">
        <title>Genomic Resource of Rice Seed Associated Bacteria.</title>
        <authorList>
            <person name="Midha S."/>
            <person name="Bansal K."/>
            <person name="Sharma S."/>
            <person name="Kumar N."/>
            <person name="Patil P.P."/>
            <person name="Chaudhry V."/>
            <person name="Patil P.B."/>
        </authorList>
    </citation>
    <scope>NUCLEOTIDE SEQUENCE [LARGE SCALE GENOMIC DNA]</scope>
    <source>
        <strain evidence="2 3">NS226</strain>
    </source>
</reference>
<dbReference type="InterPro" id="IPR037465">
    <property type="entry name" value="YlxR"/>
</dbReference>
<dbReference type="AlphaFoldDB" id="A0A147DB40"/>
<dbReference type="PANTHER" id="PTHR34215">
    <property type="entry name" value="BLL0784 PROTEIN"/>
    <property type="match status" value="1"/>
</dbReference>
<sequence length="207" mass="21954">MNGRMCIVSRRSLEPDALVRFVAAPDGRVVPDLKRRLPGRGAHVEARRETVELAVKRRLFSRALKREVSGLETLADDLDSLLLRAALGSLSMARKAGQIITGSAKVDAALRTGKAAATLHASDAAPDGIRKLDGARHAGEVSGRARPTVSFRLFTADEMSLALGGENVVHAAILPGMAGVALVQRLEALCAYRGEEAGQDTFLPADP</sequence>
<accession>A0A147DB40</accession>
<dbReference type="SUPFAM" id="SSF55315">
    <property type="entry name" value="L30e-like"/>
    <property type="match status" value="1"/>
</dbReference>
<dbReference type="Gene3D" id="3.30.1330.30">
    <property type="match status" value="1"/>
</dbReference>
<evidence type="ECO:0000313" key="2">
    <source>
        <dbReference type="EMBL" id="KTQ98743.1"/>
    </source>
</evidence>
<organism evidence="2 3">
    <name type="scientific">Aureimonas ureilytica</name>
    <dbReference type="NCBI Taxonomy" id="401562"/>
    <lineage>
        <taxon>Bacteria</taxon>
        <taxon>Pseudomonadati</taxon>
        <taxon>Pseudomonadota</taxon>
        <taxon>Alphaproteobacteria</taxon>
        <taxon>Hyphomicrobiales</taxon>
        <taxon>Aurantimonadaceae</taxon>
        <taxon>Aureimonas</taxon>
    </lineage>
</organism>
<protein>
    <submittedName>
        <fullName evidence="2">DNA-binding protein</fullName>
    </submittedName>
</protein>
<evidence type="ECO:0000259" key="1">
    <source>
        <dbReference type="Pfam" id="PF04296"/>
    </source>
</evidence>
<dbReference type="InterPro" id="IPR035931">
    <property type="entry name" value="YlxR-like_sf"/>
</dbReference>
<dbReference type="Gene3D" id="3.30.1230.10">
    <property type="entry name" value="YlxR-like"/>
    <property type="match status" value="1"/>
</dbReference>
<dbReference type="SUPFAM" id="SSF64376">
    <property type="entry name" value="YlxR-like"/>
    <property type="match status" value="1"/>
</dbReference>
<dbReference type="PANTHER" id="PTHR34215:SF1">
    <property type="entry name" value="YLXR DOMAIN-CONTAINING PROTEIN"/>
    <property type="match status" value="1"/>
</dbReference>
<evidence type="ECO:0000313" key="3">
    <source>
        <dbReference type="Proteomes" id="UP000078272"/>
    </source>
</evidence>
<dbReference type="Proteomes" id="UP000078272">
    <property type="component" value="Unassembled WGS sequence"/>
</dbReference>
<comment type="caution">
    <text evidence="2">The sequence shown here is derived from an EMBL/GenBank/DDBJ whole genome shotgun (WGS) entry which is preliminary data.</text>
</comment>